<evidence type="ECO:0008006" key="2">
    <source>
        <dbReference type="Google" id="ProtNLM"/>
    </source>
</evidence>
<evidence type="ECO:0000313" key="1">
    <source>
        <dbReference type="EMBL" id="SVA59800.1"/>
    </source>
</evidence>
<name>A0A381X580_9ZZZZ</name>
<sequence length="303" mass="33821">MKKNIIILLIFLFALSTNAQQDPQYTQYMYNMNVINPAYAGSVDGIGIGMLYRNQWEGLEGAPTTGTINIHSAIGKNVGLGVSVISDDIGPVKETNIYADFSYTLNLSNNNNLAFGLKAGFTTHDIGLIGLDIIHPNDPFFANNINETTPNIGAGIYFYNPNQYYVSISMPNILNSVHLDADEYNIGSETQHLFAAAGYVYDISEDFKLKPHVFLKYAFDSPASIDINANVFMYDLVEIGIGYRLDDAITAMVNFQVSPSIRIGYAYDNTQSELNYYTKSSHEIFINFDISFKTKVSRSPRYF</sequence>
<accession>A0A381X580</accession>
<reference evidence="1" key="1">
    <citation type="submission" date="2018-05" db="EMBL/GenBank/DDBJ databases">
        <authorList>
            <person name="Lanie J.A."/>
            <person name="Ng W.-L."/>
            <person name="Kazmierczak K.M."/>
            <person name="Andrzejewski T.M."/>
            <person name="Davidsen T.M."/>
            <person name="Wayne K.J."/>
            <person name="Tettelin H."/>
            <person name="Glass J.I."/>
            <person name="Rusch D."/>
            <person name="Podicherti R."/>
            <person name="Tsui H.-C.T."/>
            <person name="Winkler M.E."/>
        </authorList>
    </citation>
    <scope>NUCLEOTIDE SEQUENCE</scope>
</reference>
<dbReference type="InterPro" id="IPR019861">
    <property type="entry name" value="PorP/SprF_Bacteroidetes"/>
</dbReference>
<dbReference type="NCBIfam" id="TIGR03519">
    <property type="entry name" value="T9SS_PorP_fam"/>
    <property type="match status" value="1"/>
</dbReference>
<dbReference type="SUPFAM" id="SSF103515">
    <property type="entry name" value="Autotransporter"/>
    <property type="match status" value="1"/>
</dbReference>
<dbReference type="InterPro" id="IPR036709">
    <property type="entry name" value="Autotransporte_beta_dom_sf"/>
</dbReference>
<protein>
    <recommendedName>
        <fullName evidence="2">Type IX secretion system membrane protein PorP/SprF</fullName>
    </recommendedName>
</protein>
<organism evidence="1">
    <name type="scientific">marine metagenome</name>
    <dbReference type="NCBI Taxonomy" id="408172"/>
    <lineage>
        <taxon>unclassified sequences</taxon>
        <taxon>metagenomes</taxon>
        <taxon>ecological metagenomes</taxon>
    </lineage>
</organism>
<dbReference type="Pfam" id="PF11751">
    <property type="entry name" value="PorP_SprF"/>
    <property type="match status" value="1"/>
</dbReference>
<dbReference type="EMBL" id="UINC01013934">
    <property type="protein sequence ID" value="SVA59800.1"/>
    <property type="molecule type" value="Genomic_DNA"/>
</dbReference>
<dbReference type="AlphaFoldDB" id="A0A381X580"/>
<gene>
    <name evidence="1" type="ORF">METZ01_LOCUS112654</name>
</gene>
<proteinExistence type="predicted"/>